<gene>
    <name evidence="2" type="ORF">DB32_005120</name>
</gene>
<dbReference type="InterPro" id="IPR015943">
    <property type="entry name" value="WD40/YVTN_repeat-like_dom_sf"/>
</dbReference>
<dbReference type="InterPro" id="IPR051344">
    <property type="entry name" value="Vgb"/>
</dbReference>
<dbReference type="PANTHER" id="PTHR40274">
    <property type="entry name" value="VIRGINIAMYCIN B LYASE"/>
    <property type="match status" value="1"/>
</dbReference>
<keyword evidence="3" id="KW-1185">Reference proteome</keyword>
<evidence type="ECO:0000313" key="3">
    <source>
        <dbReference type="Proteomes" id="UP000034883"/>
    </source>
</evidence>
<reference evidence="2 3" key="1">
    <citation type="submission" date="2015-03" db="EMBL/GenBank/DDBJ databases">
        <title>Genome assembly of Sandaracinus amylolyticus DSM 53668.</title>
        <authorList>
            <person name="Sharma G."/>
            <person name="Subramanian S."/>
        </authorList>
    </citation>
    <scope>NUCLEOTIDE SEQUENCE [LARGE SCALE GENOMIC DNA]</scope>
    <source>
        <strain evidence="2 3">DSM 53668</strain>
    </source>
</reference>
<dbReference type="STRING" id="927083.DB32_005120"/>
<dbReference type="KEGG" id="samy:DB32_005120"/>
<dbReference type="Pfam" id="PF11617">
    <property type="entry name" value="Cu-binding_MopE"/>
    <property type="match status" value="1"/>
</dbReference>
<dbReference type="EMBL" id="CP011125">
    <property type="protein sequence ID" value="AKF07971.1"/>
    <property type="molecule type" value="Genomic_DNA"/>
</dbReference>
<accession>A0A0F6W5R8</accession>
<protein>
    <submittedName>
        <fullName evidence="2">Tryptophan synthase alpha chain</fullName>
    </submittedName>
</protein>
<evidence type="ECO:0000313" key="2">
    <source>
        <dbReference type="EMBL" id="AKF07971.1"/>
    </source>
</evidence>
<dbReference type="InterPro" id="IPR021655">
    <property type="entry name" value="Put_metal-bd"/>
</dbReference>
<dbReference type="Proteomes" id="UP000034883">
    <property type="component" value="Chromosome"/>
</dbReference>
<proteinExistence type="predicted"/>
<organism evidence="2 3">
    <name type="scientific">Sandaracinus amylolyticus</name>
    <dbReference type="NCBI Taxonomy" id="927083"/>
    <lineage>
        <taxon>Bacteria</taxon>
        <taxon>Pseudomonadati</taxon>
        <taxon>Myxococcota</taxon>
        <taxon>Polyangia</taxon>
        <taxon>Polyangiales</taxon>
        <taxon>Sandaracinaceae</taxon>
        <taxon>Sandaracinus</taxon>
    </lineage>
</organism>
<dbReference type="Gene3D" id="2.130.10.10">
    <property type="entry name" value="YVTN repeat-like/Quinoprotein amine dehydrogenase"/>
    <property type="match status" value="1"/>
</dbReference>
<feature type="region of interest" description="Disordered" evidence="1">
    <location>
        <begin position="220"/>
        <end position="243"/>
    </location>
</feature>
<name>A0A0F6W5R8_9BACT</name>
<dbReference type="PANTHER" id="PTHR40274:SF3">
    <property type="entry name" value="VIRGINIAMYCIN B LYASE"/>
    <property type="match status" value="1"/>
</dbReference>
<dbReference type="AlphaFoldDB" id="A0A0F6W5R8"/>
<evidence type="ECO:0000256" key="1">
    <source>
        <dbReference type="SAM" id="MobiDB-lite"/>
    </source>
</evidence>
<dbReference type="SUPFAM" id="SSF101898">
    <property type="entry name" value="NHL repeat"/>
    <property type="match status" value="2"/>
</dbReference>
<sequence>MVALSLSLVACGSSTGVDFPPRRGVDAGTRIDAGRVDAAIPPCPACDDGVFCNGAEGCAPDGTCIVAPPPTCDDGDECTIDRCDPAADACSHVAEDRDLDGDGASSCAGDCDDRDANVAPGRPERCDGADQDCDARIDEGALSECLDCRPGCRRVPVPGETGWDPDGDAAGVTVDPSGELTLSTSRTETYFAWIANTAFATITRVDTRDGRQAAEYDSVLRDGSNHASPTGEECETQRRGGNCPSRTAVDLRGAVYVANRAFFAQGTVTKIAGVESDCIDRNGNGVIDTSRDLDGDGVVERTVPGEFLGQRDECLLWTVDVGGVDGVPRAIAVDAAGTVWVGLFNERRAVQLDPDDGHVIRTVDLPRTTIGGFYPYGAAADGRGQVWFVEISTATIVAIDTATGRVARMDTAPGRVAGCTGSYGIAVDADDRVWLAGFTCGAVFRFDQTSRAWSEFALPDSGVTRGIAADAGGRVYVASSHEYYRVLPGGGVEASPPISRVTILDANRGAVQRVWGTTLDPLPGRGTTGVGLDSAGMVWLVNQESATATRVDPRTGASREFPTGIAPYTYSDFTGYALRTFTAPNGYYRTILAGCAVGPTEWEHVTWDASVPAGTRLELRARTADDVVDLASATWVGPFTARPTDLVAMPGPVGTGRHLELELQLFSDGGSRAPSIEDLVVQYNCP</sequence>